<proteinExistence type="inferred from homology"/>
<feature type="domain" description="THO complex subunitTHOC2 C-terminal" evidence="6">
    <location>
        <begin position="548"/>
        <end position="842"/>
    </location>
</feature>
<evidence type="ECO:0000313" key="9">
    <source>
        <dbReference type="EMBL" id="GMH57421.1"/>
    </source>
</evidence>
<evidence type="ECO:0000256" key="4">
    <source>
        <dbReference type="ARBA" id="ARBA00023242"/>
    </source>
</evidence>
<dbReference type="InterPro" id="IPR021726">
    <property type="entry name" value="THO_THOC2_N"/>
</dbReference>
<feature type="non-terminal residue" evidence="9">
    <location>
        <position position="1"/>
    </location>
</feature>
<comment type="caution">
    <text evidence="9">The sequence shown here is derived from an EMBL/GenBank/DDBJ whole genome shotgun (WGS) entry which is preliminary data.</text>
</comment>
<comment type="subcellular location">
    <subcellularLocation>
        <location evidence="1">Nucleus</location>
    </subcellularLocation>
</comment>
<organism evidence="9 10">
    <name type="scientific">Triparma laevis f. inornata</name>
    <dbReference type="NCBI Taxonomy" id="1714386"/>
    <lineage>
        <taxon>Eukaryota</taxon>
        <taxon>Sar</taxon>
        <taxon>Stramenopiles</taxon>
        <taxon>Ochrophyta</taxon>
        <taxon>Bolidophyceae</taxon>
        <taxon>Parmales</taxon>
        <taxon>Triparmaceae</taxon>
        <taxon>Triparma</taxon>
    </lineage>
</organism>
<dbReference type="Pfam" id="PF16134">
    <property type="entry name" value="THOC2_N"/>
    <property type="match status" value="1"/>
</dbReference>
<dbReference type="Pfam" id="PF11732">
    <property type="entry name" value="Thoc2"/>
    <property type="match status" value="1"/>
</dbReference>
<dbReference type="GO" id="GO:0006406">
    <property type="term" value="P:mRNA export from nucleus"/>
    <property type="evidence" value="ECO:0007669"/>
    <property type="project" value="InterPro"/>
</dbReference>
<dbReference type="Pfam" id="PF11262">
    <property type="entry name" value="Tho2"/>
    <property type="match status" value="1"/>
</dbReference>
<dbReference type="Proteomes" id="UP001162640">
    <property type="component" value="Unassembled WGS sequence"/>
</dbReference>
<evidence type="ECO:0000256" key="5">
    <source>
        <dbReference type="SAM" id="MobiDB-lite"/>
    </source>
</evidence>
<dbReference type="GO" id="GO:0000445">
    <property type="term" value="C:THO complex part of transcription export complex"/>
    <property type="evidence" value="ECO:0007669"/>
    <property type="project" value="TreeGrafter"/>
</dbReference>
<evidence type="ECO:0000259" key="6">
    <source>
        <dbReference type="Pfam" id="PF11262"/>
    </source>
</evidence>
<feature type="non-terminal residue" evidence="9">
    <location>
        <position position="963"/>
    </location>
</feature>
<dbReference type="GO" id="GO:0003729">
    <property type="term" value="F:mRNA binding"/>
    <property type="evidence" value="ECO:0007669"/>
    <property type="project" value="TreeGrafter"/>
</dbReference>
<evidence type="ECO:0000313" key="10">
    <source>
        <dbReference type="Proteomes" id="UP001162640"/>
    </source>
</evidence>
<gene>
    <name evidence="9" type="ORF">TL16_g02377</name>
</gene>
<protein>
    <recommendedName>
        <fullName evidence="3">THO complex subunit 2</fullName>
    </recommendedName>
</protein>
<name>A0A9W6ZS60_9STRA</name>
<reference evidence="10" key="1">
    <citation type="journal article" date="2023" name="Commun. Biol.">
        <title>Genome analysis of Parmales, the sister group of diatoms, reveals the evolutionary specialization of diatoms from phago-mixotrophs to photoautotrophs.</title>
        <authorList>
            <person name="Ban H."/>
            <person name="Sato S."/>
            <person name="Yoshikawa S."/>
            <person name="Yamada K."/>
            <person name="Nakamura Y."/>
            <person name="Ichinomiya M."/>
            <person name="Sato N."/>
            <person name="Blanc-Mathieu R."/>
            <person name="Endo H."/>
            <person name="Kuwata A."/>
            <person name="Ogata H."/>
        </authorList>
    </citation>
    <scope>NUCLEOTIDE SEQUENCE [LARGE SCALE GENOMIC DNA]</scope>
</reference>
<feature type="compositionally biased region" description="Basic and acidic residues" evidence="5">
    <location>
        <begin position="873"/>
        <end position="888"/>
    </location>
</feature>
<dbReference type="AlphaFoldDB" id="A0A9W6ZS60"/>
<feature type="compositionally biased region" description="Gly residues" evidence="5">
    <location>
        <begin position="891"/>
        <end position="900"/>
    </location>
</feature>
<feature type="compositionally biased region" description="Basic residues" evidence="5">
    <location>
        <begin position="917"/>
        <end position="926"/>
    </location>
</feature>
<feature type="region of interest" description="Disordered" evidence="5">
    <location>
        <begin position="873"/>
        <end position="926"/>
    </location>
</feature>
<keyword evidence="4" id="KW-0539">Nucleus</keyword>
<evidence type="ECO:0000256" key="1">
    <source>
        <dbReference type="ARBA" id="ARBA00004123"/>
    </source>
</evidence>
<evidence type="ECO:0000259" key="7">
    <source>
        <dbReference type="Pfam" id="PF11732"/>
    </source>
</evidence>
<dbReference type="InterPro" id="IPR040007">
    <property type="entry name" value="Tho2"/>
</dbReference>
<dbReference type="PANTHER" id="PTHR21597">
    <property type="entry name" value="THO2 PROTEIN"/>
    <property type="match status" value="1"/>
</dbReference>
<dbReference type="EMBL" id="BLQM01000057">
    <property type="protein sequence ID" value="GMH57421.1"/>
    <property type="molecule type" value="Genomic_DNA"/>
</dbReference>
<evidence type="ECO:0000256" key="3">
    <source>
        <dbReference type="ARBA" id="ARBA00019596"/>
    </source>
</evidence>
<dbReference type="InterPro" id="IPR021418">
    <property type="entry name" value="THO_THOC2_C"/>
</dbReference>
<feature type="compositionally biased region" description="Basic and acidic residues" evidence="5">
    <location>
        <begin position="954"/>
        <end position="963"/>
    </location>
</feature>
<feature type="region of interest" description="Disordered" evidence="5">
    <location>
        <begin position="940"/>
        <end position="963"/>
    </location>
</feature>
<sequence length="963" mass="108326">LVKCNAYKVAEREIEDLEARGIQAIFLEPSIASGICQLLHNVLEPLYQSSSPPKFDLGASPTPLPTSSISYHPINSLQMITTLSEFTSTILTPLKYITLKSDSLSKDPILFCKICRIIKYGLENNPSEEEFEKMKEILGRYLTPCISCLGSNPSCSYTLWSCLNLLPYQTRYTIYDNWRGSTLERNSIPMKAMAGKGIGEDDKGLEWVRSEVITGLECRAVMKRLSKDNYKEKGKLLAKITHPNPLVVFSVILGQIESYDNMITLIVDSFKHLSPLALDVLSHQLLTAVGGGNTNTGSRNKLKDDGLNASNWMSALETFIGVFYKKNPHVELRGILRFIVEKLRDNSVLELGIVKSLMNKMGGVEIAEGVISQQQLDGRAGGSLLKRETTNFGIVEKISKKSVKQLRLALSEPDVGLPLLVLTAQIRNRVVYMTETKHLKFIGNMYDVCTRMENVLAEFLSVDKERYEQMVPSLSRLVGTTKDGLGLDPEVVFTIARPLIGGSVRRDEENAQKKSSGEKTTPNELKAWLPGKKEIHTTYKAMLPSDVWSSISVSLYETFWSLRLYDIYVPKDRYDAETTRLKKEVERVEKSWRSDKLKNFTQSSQMDVARMKNTTGELKKELEEQQGWFRSVTRKIKENRDSFLGQLGAEEVSKTFSKTFLEHCVFPRCMNSPEDASFCAKFIFLLHDSETPHFPSIQVYDLLVQSLIGLIFCSTEGEAANLGGMLREVWTVLSKWRYDEKAYEEEAQSKKGFTITGIGLPKGDFDKVYGKWHDRIWTVCKNGLKSTEYIHIRATLIVLSGIVNTFPKKFEAGQEGLEAVSVLQADERQDIKAMANAYYAQLSRARDAGAWRKEDGGVWKDMALEKAKKLKEKLRGEKAKRQDEEMRVEMSGGGGGGGQGQKSAKPPPPPPAGATSPRRRLLRRLLRRLRRRLLPATIIMSEAEGGEGQKFNRPRPEGGERAL</sequence>
<feature type="domain" description="THO complex subunitTHOC2 N-terminal" evidence="7">
    <location>
        <begin position="237"/>
        <end position="316"/>
    </location>
</feature>
<accession>A0A9W6ZS60</accession>
<dbReference type="InterPro" id="IPR032302">
    <property type="entry name" value="THOC2_N"/>
</dbReference>
<evidence type="ECO:0000256" key="2">
    <source>
        <dbReference type="ARBA" id="ARBA00007857"/>
    </source>
</evidence>
<dbReference type="PANTHER" id="PTHR21597:SF0">
    <property type="entry name" value="THO COMPLEX SUBUNIT 2"/>
    <property type="match status" value="1"/>
</dbReference>
<evidence type="ECO:0000259" key="8">
    <source>
        <dbReference type="Pfam" id="PF16134"/>
    </source>
</evidence>
<comment type="similarity">
    <text evidence="2">Belongs to the THOC2 family.</text>
</comment>
<feature type="domain" description="THO complex subunit 2 N-terminal" evidence="8">
    <location>
        <begin position="95"/>
        <end position="234"/>
    </location>
</feature>
<dbReference type="GO" id="GO:0006397">
    <property type="term" value="P:mRNA processing"/>
    <property type="evidence" value="ECO:0007669"/>
    <property type="project" value="InterPro"/>
</dbReference>